<dbReference type="SUPFAM" id="SSF55729">
    <property type="entry name" value="Acyl-CoA N-acyltransferases (Nat)"/>
    <property type="match status" value="1"/>
</dbReference>
<dbReference type="InterPro" id="IPR000182">
    <property type="entry name" value="GNAT_dom"/>
</dbReference>
<keyword evidence="5" id="KW-1185">Reference proteome</keyword>
<reference evidence="5" key="1">
    <citation type="journal article" date="2019" name="Int. J. Syst. Evol. Microbiol.">
        <title>The Global Catalogue of Microorganisms (GCM) 10K type strain sequencing project: providing services to taxonomists for standard genome sequencing and annotation.</title>
        <authorList>
            <consortium name="The Broad Institute Genomics Platform"/>
            <consortium name="The Broad Institute Genome Sequencing Center for Infectious Disease"/>
            <person name="Wu L."/>
            <person name="Ma J."/>
        </authorList>
    </citation>
    <scope>NUCLEOTIDE SEQUENCE [LARGE SCALE GENOMIC DNA]</scope>
    <source>
        <strain evidence="5">KCTC 42739</strain>
    </source>
</reference>
<evidence type="ECO:0000313" key="5">
    <source>
        <dbReference type="Proteomes" id="UP001595713"/>
    </source>
</evidence>
<dbReference type="PROSITE" id="PS51186">
    <property type="entry name" value="GNAT"/>
    <property type="match status" value="1"/>
</dbReference>
<evidence type="ECO:0000256" key="2">
    <source>
        <dbReference type="ARBA" id="ARBA00023315"/>
    </source>
</evidence>
<evidence type="ECO:0000259" key="3">
    <source>
        <dbReference type="PROSITE" id="PS51186"/>
    </source>
</evidence>
<keyword evidence="2" id="KW-0012">Acyltransferase</keyword>
<comment type="caution">
    <text evidence="4">The sequence shown here is derived from an EMBL/GenBank/DDBJ whole genome shotgun (WGS) entry which is preliminary data.</text>
</comment>
<organism evidence="4 5">
    <name type="scientific">Sphingomonas hylomeconis</name>
    <dbReference type="NCBI Taxonomy" id="1395958"/>
    <lineage>
        <taxon>Bacteria</taxon>
        <taxon>Pseudomonadati</taxon>
        <taxon>Pseudomonadota</taxon>
        <taxon>Alphaproteobacteria</taxon>
        <taxon>Sphingomonadales</taxon>
        <taxon>Sphingomonadaceae</taxon>
        <taxon>Sphingomonas</taxon>
    </lineage>
</organism>
<feature type="domain" description="N-acetyltransferase" evidence="3">
    <location>
        <begin position="101"/>
        <end position="228"/>
    </location>
</feature>
<evidence type="ECO:0000256" key="1">
    <source>
        <dbReference type="ARBA" id="ARBA00022679"/>
    </source>
</evidence>
<dbReference type="CDD" id="cd04301">
    <property type="entry name" value="NAT_SF"/>
    <property type="match status" value="1"/>
</dbReference>
<dbReference type="Gene3D" id="3.40.630.30">
    <property type="match status" value="1"/>
</dbReference>
<name>A0ABV7SVJ8_9SPHN</name>
<proteinExistence type="predicted"/>
<dbReference type="EMBL" id="JBHRXP010000002">
    <property type="protein sequence ID" value="MFC3579672.1"/>
    <property type="molecule type" value="Genomic_DNA"/>
</dbReference>
<dbReference type="InterPro" id="IPR016181">
    <property type="entry name" value="Acyl_CoA_acyltransferase"/>
</dbReference>
<dbReference type="InterPro" id="IPR013653">
    <property type="entry name" value="GCN5-like_dom"/>
</dbReference>
<evidence type="ECO:0000313" key="4">
    <source>
        <dbReference type="EMBL" id="MFC3579672.1"/>
    </source>
</evidence>
<protein>
    <submittedName>
        <fullName evidence="4">GNAT family N-acetyltransferase</fullName>
    </submittedName>
</protein>
<sequence>MTMRAHPLDRPIWHSLTGAHAPLALGDDRARRYQPAVHFFAATPDDSPASRAALARLMPSDGTLGLLQADAIAAPPGTQVRSCATINQMVLTALTSDGAPIEFLELTDTDAPDMLALATLTAPGPFFPETHRLGAFIGIRHDGQLIAMAGERTRPTAFTEVSAVCTHPDHRGRGYARALMHIVIARILARGEAAFLHVYASNTGAIALYEALGFRFRREMIYTILERA</sequence>
<dbReference type="InterPro" id="IPR050680">
    <property type="entry name" value="YpeA/RimI_acetyltransf"/>
</dbReference>
<dbReference type="Proteomes" id="UP001595713">
    <property type="component" value="Unassembled WGS sequence"/>
</dbReference>
<accession>A0ABV7SVJ8</accession>
<gene>
    <name evidence="4" type="ORF">ACFONA_05790</name>
</gene>
<dbReference type="PANTHER" id="PTHR43420:SF3">
    <property type="entry name" value="N-ACETYLTRANSFERASE DOMAIN-CONTAINING PROTEIN"/>
    <property type="match status" value="1"/>
</dbReference>
<keyword evidence="1" id="KW-0808">Transferase</keyword>
<dbReference type="PANTHER" id="PTHR43420">
    <property type="entry name" value="ACETYLTRANSFERASE"/>
    <property type="match status" value="1"/>
</dbReference>
<dbReference type="Pfam" id="PF08445">
    <property type="entry name" value="FR47"/>
    <property type="match status" value="1"/>
</dbReference>